<dbReference type="PANTHER" id="PTHR30047">
    <property type="entry name" value="HIGH-AFFINITY CHOLINE TRANSPORT PROTEIN-RELATED"/>
    <property type="match status" value="1"/>
</dbReference>
<feature type="transmembrane region" description="Helical" evidence="8">
    <location>
        <begin position="148"/>
        <end position="165"/>
    </location>
</feature>
<feature type="transmembrane region" description="Helical" evidence="8">
    <location>
        <begin position="232"/>
        <end position="252"/>
    </location>
</feature>
<evidence type="ECO:0000256" key="5">
    <source>
        <dbReference type="ARBA" id="ARBA00022692"/>
    </source>
</evidence>
<evidence type="ECO:0000313" key="9">
    <source>
        <dbReference type="EMBL" id="SFL05105.1"/>
    </source>
</evidence>
<evidence type="ECO:0000256" key="8">
    <source>
        <dbReference type="SAM" id="Phobius"/>
    </source>
</evidence>
<feature type="transmembrane region" description="Helical" evidence="8">
    <location>
        <begin position="477"/>
        <end position="500"/>
    </location>
</feature>
<accession>A0A1I4EH73</accession>
<evidence type="ECO:0000313" key="10">
    <source>
        <dbReference type="Proteomes" id="UP000199598"/>
    </source>
</evidence>
<feature type="transmembrane region" description="Helical" evidence="8">
    <location>
        <begin position="12"/>
        <end position="32"/>
    </location>
</feature>
<keyword evidence="5 8" id="KW-0812">Transmembrane</keyword>
<dbReference type="Pfam" id="PF02028">
    <property type="entry name" value="BCCT"/>
    <property type="match status" value="1"/>
</dbReference>
<keyword evidence="10" id="KW-1185">Reference proteome</keyword>
<reference evidence="9 10" key="1">
    <citation type="submission" date="2016-10" db="EMBL/GenBank/DDBJ databases">
        <authorList>
            <person name="Varghese N."/>
            <person name="Submissions S."/>
        </authorList>
    </citation>
    <scope>NUCLEOTIDE SEQUENCE [LARGE SCALE GENOMIC DNA]</scope>
    <source>
        <strain evidence="9 10">DSM 16392</strain>
    </source>
</reference>
<evidence type="ECO:0000256" key="7">
    <source>
        <dbReference type="ARBA" id="ARBA00023136"/>
    </source>
</evidence>
<feature type="transmembrane region" description="Helical" evidence="8">
    <location>
        <begin position="91"/>
        <end position="111"/>
    </location>
</feature>
<proteinExistence type="inferred from homology"/>
<feature type="transmembrane region" description="Helical" evidence="8">
    <location>
        <begin position="52"/>
        <end position="71"/>
    </location>
</feature>
<name>A0A1I4EH73_9HYPH</name>
<organism evidence="9 10">
    <name type="scientific">Pseudovibrio ascidiaceicola</name>
    <dbReference type="NCBI Taxonomy" id="285279"/>
    <lineage>
        <taxon>Bacteria</taxon>
        <taxon>Pseudomonadati</taxon>
        <taxon>Pseudomonadota</taxon>
        <taxon>Alphaproteobacteria</taxon>
        <taxon>Hyphomicrobiales</taxon>
        <taxon>Stappiaceae</taxon>
        <taxon>Pseudovibrio</taxon>
    </lineage>
</organism>
<comment type="similarity">
    <text evidence="2">Belongs to the BCCT transporter (TC 2.A.15) family.</text>
</comment>
<feature type="transmembrane region" description="Helical" evidence="8">
    <location>
        <begin position="321"/>
        <end position="339"/>
    </location>
</feature>
<evidence type="ECO:0000256" key="1">
    <source>
        <dbReference type="ARBA" id="ARBA00004651"/>
    </source>
</evidence>
<feature type="transmembrane region" description="Helical" evidence="8">
    <location>
        <begin position="195"/>
        <end position="220"/>
    </location>
</feature>
<dbReference type="NCBIfam" id="TIGR00842">
    <property type="entry name" value="bcct"/>
    <property type="match status" value="1"/>
</dbReference>
<keyword evidence="6 8" id="KW-1133">Transmembrane helix</keyword>
<dbReference type="PANTHER" id="PTHR30047:SF7">
    <property type="entry name" value="HIGH-AFFINITY CHOLINE TRANSPORT PROTEIN"/>
    <property type="match status" value="1"/>
</dbReference>
<dbReference type="Proteomes" id="UP000199598">
    <property type="component" value="Unassembled WGS sequence"/>
</dbReference>
<sequence length="518" mass="55314">MAKLQLDKTNFFVGGIAVLLPTMGILAADIAAPGSGKAVISSLKSYLTNEFGAFYMWAAILSLIFCLSVSFSKYGNIVLGDPDEKPEYNTISWVAMIFSAGIGAGILWGGASEWIYYMSTPPLGLEPGTELAKEWAITTGMFHWGPSAWALYSVCSITIGYYYYVRKDPVLKVSESCKGVLGTRAKGPLGNVVDIFIMIGLVTASATSLGLGTPVVAAGFSKVLGIEHGTSMNLAALAIVVALFAASSALGLKKGMAKLSNFNIFLAVGLLIFVLFFGGYFLTTIKSFTTSVGALVTNFVRLSTYMEPYSENSTFVSDWTIFYWAWWVSYGPFQGLFFAKISRGRTIREMVLGTLLFGSLGTAVFFAIFGNYGIGLLDAGIFDAPAALAAGQSSFTVIIDMFANLPLGTLFIIGLCVSAIVFMATTFDAASFSLAAMTTKELPDGADPALWNRLVWALFLGIIPVVINLIGGDLGTIQISTVVGGLLMVIILGIVAVSFLRELQRDIANGVELPMRKK</sequence>
<evidence type="ECO:0000256" key="3">
    <source>
        <dbReference type="ARBA" id="ARBA00022448"/>
    </source>
</evidence>
<dbReference type="PROSITE" id="PS01303">
    <property type="entry name" value="BCCT"/>
    <property type="match status" value="1"/>
</dbReference>
<feature type="transmembrane region" description="Helical" evidence="8">
    <location>
        <begin position="351"/>
        <end position="374"/>
    </location>
</feature>
<comment type="subcellular location">
    <subcellularLocation>
        <location evidence="1">Cell membrane</location>
        <topology evidence="1">Multi-pass membrane protein</topology>
    </subcellularLocation>
</comment>
<evidence type="ECO:0000256" key="2">
    <source>
        <dbReference type="ARBA" id="ARBA00005658"/>
    </source>
</evidence>
<feature type="transmembrane region" description="Helical" evidence="8">
    <location>
        <begin position="264"/>
        <end position="282"/>
    </location>
</feature>
<gene>
    <name evidence="9" type="ORF">SAMN04488518_11563</name>
</gene>
<evidence type="ECO:0000256" key="6">
    <source>
        <dbReference type="ARBA" id="ARBA00022989"/>
    </source>
</evidence>
<keyword evidence="7 8" id="KW-0472">Membrane</keyword>
<dbReference type="InterPro" id="IPR018093">
    <property type="entry name" value="BCCT_CS"/>
</dbReference>
<protein>
    <submittedName>
        <fullName evidence="9">Betaine/carnitine transporter, BCCT family</fullName>
    </submittedName>
</protein>
<feature type="transmembrane region" description="Helical" evidence="8">
    <location>
        <begin position="450"/>
        <end position="471"/>
    </location>
</feature>
<evidence type="ECO:0000256" key="4">
    <source>
        <dbReference type="ARBA" id="ARBA00022475"/>
    </source>
</evidence>
<keyword evidence="4" id="KW-1003">Cell membrane</keyword>
<dbReference type="InterPro" id="IPR000060">
    <property type="entry name" value="BCCT_transptr"/>
</dbReference>
<dbReference type="EMBL" id="FOSK01000015">
    <property type="protein sequence ID" value="SFL05105.1"/>
    <property type="molecule type" value="Genomic_DNA"/>
</dbReference>
<feature type="transmembrane region" description="Helical" evidence="8">
    <location>
        <begin position="410"/>
        <end position="438"/>
    </location>
</feature>
<dbReference type="RefSeq" id="WP_208860585.1">
    <property type="nucleotide sequence ID" value="NZ_FOSK01000015.1"/>
</dbReference>
<comment type="caution">
    <text evidence="9">The sequence shown here is derived from an EMBL/GenBank/DDBJ whole genome shotgun (WGS) entry which is preliminary data.</text>
</comment>
<keyword evidence="3" id="KW-0813">Transport</keyword>